<dbReference type="InterPro" id="IPR021243">
    <property type="entry name" value="DUF2804"/>
</dbReference>
<name>A0A1G6HKQ1_9GAMM</name>
<dbReference type="OrthoDB" id="9134802at2"/>
<evidence type="ECO:0000313" key="1">
    <source>
        <dbReference type="EMBL" id="SDB94791.1"/>
    </source>
</evidence>
<dbReference type="Proteomes" id="UP000242317">
    <property type="component" value="Unassembled WGS sequence"/>
</dbReference>
<dbReference type="Pfam" id="PF10974">
    <property type="entry name" value="DUF2804"/>
    <property type="match status" value="1"/>
</dbReference>
<evidence type="ECO:0000313" key="2">
    <source>
        <dbReference type="Proteomes" id="UP000242317"/>
    </source>
</evidence>
<proteinExistence type="predicted"/>
<dbReference type="PANTHER" id="PTHR35868:SF4">
    <property type="entry name" value="DUF2804 DOMAIN-CONTAINING PROTEIN"/>
    <property type="match status" value="1"/>
</dbReference>
<keyword evidence="2" id="KW-1185">Reference proteome</keyword>
<dbReference type="EMBL" id="FMYK01000002">
    <property type="protein sequence ID" value="SDB94791.1"/>
    <property type="molecule type" value="Genomic_DNA"/>
</dbReference>
<protein>
    <recommendedName>
        <fullName evidence="3">DUF2804 domain-containing protein</fullName>
    </recommendedName>
</protein>
<reference evidence="2" key="1">
    <citation type="submission" date="2016-09" db="EMBL/GenBank/DDBJ databases">
        <authorList>
            <person name="Varghese N."/>
            <person name="Submissions S."/>
        </authorList>
    </citation>
    <scope>NUCLEOTIDE SEQUENCE [LARGE SCALE GENOMIC DNA]</scope>
    <source>
        <strain evidence="2">ANC 3699</strain>
    </source>
</reference>
<gene>
    <name evidence="1" type="ORF">SAMN05421749_102355</name>
</gene>
<dbReference type="AlphaFoldDB" id="A0A1G6HKQ1"/>
<evidence type="ECO:0008006" key="3">
    <source>
        <dbReference type="Google" id="ProtNLM"/>
    </source>
</evidence>
<organism evidence="1 2">
    <name type="scientific">Acinetobacter marinus</name>
    <dbReference type="NCBI Taxonomy" id="281375"/>
    <lineage>
        <taxon>Bacteria</taxon>
        <taxon>Pseudomonadati</taxon>
        <taxon>Pseudomonadota</taxon>
        <taxon>Gammaproteobacteria</taxon>
        <taxon>Moraxellales</taxon>
        <taxon>Moraxellaceae</taxon>
        <taxon>Acinetobacter</taxon>
    </lineage>
</organism>
<accession>A0A1G6HKQ1</accession>
<sequence>MQLIQDNGQPHFGRFEQAPTSFNIQDYDNPFLNQAWRRKLRFKKFSFVGIQHQHYTIGLAIVDLAWAGHGFYYCYDRNNDRFIDLHGLQPFARKTKLQTLDRMKNVSFFKHHDLQIELKEQGDQRQIQVTRKGATLCQANIKRVQTEPLYMCSPTGIRGWTFTHKSMALKVSGHFYDAEGSQIYFDDKSLASLDDSCGFLRPETEWFWLSSQALINGQKIGINLASGVNESCGNENCLWVDGKIYPLNDAIFQQQGDNLWKIYSLDGAIDLRVTTAWRRYENTNLIVAASQFSQWIATIDGRLKTADQSVTFHHVNAVLEQHYAKW</sequence>
<dbReference type="PANTHER" id="PTHR35868">
    <property type="entry name" value="DUF2804 DOMAIN-CONTAINING PROTEIN-RELATED"/>
    <property type="match status" value="1"/>
</dbReference>
<dbReference type="RefSeq" id="WP_092616925.1">
    <property type="nucleotide sequence ID" value="NZ_FMYK01000002.1"/>
</dbReference>